<keyword evidence="2" id="KW-1185">Reference proteome</keyword>
<organism evidence="1 2">
    <name type="scientific">Spiroplasma clarkii</name>
    <dbReference type="NCBI Taxonomy" id="2139"/>
    <lineage>
        <taxon>Bacteria</taxon>
        <taxon>Bacillati</taxon>
        <taxon>Mycoplasmatota</taxon>
        <taxon>Mollicutes</taxon>
        <taxon>Entomoplasmatales</taxon>
        <taxon>Spiroplasmataceae</taxon>
        <taxon>Spiroplasma</taxon>
    </lineage>
</organism>
<sequence>MKKHLEQMSESQLERAIHREVYRIKQALKNSEVEKNDPIRVKFIKPVNSANLAYKKGEIIKAEMFAIKQKAIVEIWEQWEVLELIKKEYIKNWAEFADENAQEKFAEEGTSVFDYEEGIDVYYVKALMPGDDEWDSRCWDRSTCELRGVDFDEFATELVKVYDDAYDKKIEMIKNEYFGELSEEELEELEEWENEEE</sequence>
<dbReference type="AlphaFoldDB" id="A0A2K8KIG2"/>
<name>A0A2K8KIG2_9MOLU</name>
<dbReference type="EMBL" id="CP024870">
    <property type="protein sequence ID" value="ATX71485.1"/>
    <property type="molecule type" value="Genomic_DNA"/>
</dbReference>
<reference evidence="1 2" key="1">
    <citation type="submission" date="2017-11" db="EMBL/GenBank/DDBJ databases">
        <title>Complete genome sequence of Spiroplasma clarkii CN-5 (DSM 19994).</title>
        <authorList>
            <person name="Tsai Y.-M."/>
            <person name="Chang A."/>
            <person name="Lo W.-S."/>
            <person name="Kuo C.-H."/>
        </authorList>
    </citation>
    <scope>NUCLEOTIDE SEQUENCE [LARGE SCALE GENOMIC DNA]</scope>
    <source>
        <strain evidence="1 2">CN-5</strain>
    </source>
</reference>
<accession>A0A2K8KIG2</accession>
<evidence type="ECO:0000313" key="1">
    <source>
        <dbReference type="EMBL" id="ATX71485.1"/>
    </source>
</evidence>
<evidence type="ECO:0000313" key="2">
    <source>
        <dbReference type="Proteomes" id="UP000231179"/>
    </source>
</evidence>
<dbReference type="RefSeq" id="WP_100255017.1">
    <property type="nucleotide sequence ID" value="NZ_CP015819.1"/>
</dbReference>
<gene>
    <name evidence="1" type="ORF">SCLAR_v1c11850</name>
</gene>
<dbReference type="Proteomes" id="UP000231179">
    <property type="component" value="Chromosome"/>
</dbReference>
<proteinExistence type="predicted"/>
<protein>
    <submittedName>
        <fullName evidence="1">Uncharacterized protein</fullName>
    </submittedName>
</protein>